<feature type="domain" description="GH64" evidence="1">
    <location>
        <begin position="17"/>
        <end position="416"/>
    </location>
</feature>
<dbReference type="InterPro" id="IPR032477">
    <property type="entry name" value="Glyco_hydro_64"/>
</dbReference>
<dbReference type="Pfam" id="PF16483">
    <property type="entry name" value="Glyco_hydro_64"/>
    <property type="match status" value="1"/>
</dbReference>
<name>A0A9P4XUJ7_CRYP1</name>
<evidence type="ECO:0000313" key="2">
    <source>
        <dbReference type="EMBL" id="KAF3761249.1"/>
    </source>
</evidence>
<dbReference type="Proteomes" id="UP000803844">
    <property type="component" value="Unassembled WGS sequence"/>
</dbReference>
<evidence type="ECO:0000259" key="1">
    <source>
        <dbReference type="PROSITE" id="PS52006"/>
    </source>
</evidence>
<dbReference type="InterPro" id="IPR037176">
    <property type="entry name" value="Osmotin/thaumatin-like_sf"/>
</dbReference>
<dbReference type="InterPro" id="IPR042517">
    <property type="entry name" value="Glyco_hydro_64_N_2"/>
</dbReference>
<dbReference type="InterPro" id="IPR037398">
    <property type="entry name" value="Glyco_hydro_64_fam"/>
</dbReference>
<accession>A0A9P4XUJ7</accession>
<dbReference type="PROSITE" id="PS52006">
    <property type="entry name" value="GH64"/>
    <property type="match status" value="1"/>
</dbReference>
<gene>
    <name evidence="2" type="ORF">M406DRAFT_52751</name>
</gene>
<organism evidence="2 3">
    <name type="scientific">Cryphonectria parasitica (strain ATCC 38755 / EP155)</name>
    <dbReference type="NCBI Taxonomy" id="660469"/>
    <lineage>
        <taxon>Eukaryota</taxon>
        <taxon>Fungi</taxon>
        <taxon>Dikarya</taxon>
        <taxon>Ascomycota</taxon>
        <taxon>Pezizomycotina</taxon>
        <taxon>Sordariomycetes</taxon>
        <taxon>Sordariomycetidae</taxon>
        <taxon>Diaporthales</taxon>
        <taxon>Cryphonectriaceae</taxon>
        <taxon>Cryphonectria-Endothia species complex</taxon>
        <taxon>Cryphonectria</taxon>
    </lineage>
</organism>
<dbReference type="PANTHER" id="PTHR38165">
    <property type="match status" value="1"/>
</dbReference>
<dbReference type="Gene3D" id="2.60.110.10">
    <property type="entry name" value="Thaumatin"/>
    <property type="match status" value="1"/>
</dbReference>
<evidence type="ECO:0000313" key="3">
    <source>
        <dbReference type="Proteomes" id="UP000803844"/>
    </source>
</evidence>
<dbReference type="EMBL" id="MU032351">
    <property type="protein sequence ID" value="KAF3761249.1"/>
    <property type="molecule type" value="Genomic_DNA"/>
</dbReference>
<dbReference type="Gene3D" id="3.30.920.50">
    <property type="entry name" value="Beta-1,3-glucanase, C-terminal domain"/>
    <property type="match status" value="1"/>
</dbReference>
<dbReference type="OrthoDB" id="10058186at2759"/>
<keyword evidence="3" id="KW-1185">Reference proteome</keyword>
<dbReference type="RefSeq" id="XP_040772228.1">
    <property type="nucleotide sequence ID" value="XM_040924489.1"/>
</dbReference>
<protein>
    <submittedName>
        <fullName evidence="2">Family 64 glycoside hydrolase</fullName>
    </submittedName>
</protein>
<keyword evidence="2" id="KW-0378">Hydrolase</keyword>
<comment type="caution">
    <text evidence="2">The sequence shown here is derived from an EMBL/GenBank/DDBJ whole genome shotgun (WGS) entry which is preliminary data.</text>
</comment>
<dbReference type="GeneID" id="63841618"/>
<dbReference type="GO" id="GO:0016787">
    <property type="term" value="F:hydrolase activity"/>
    <property type="evidence" value="ECO:0007669"/>
    <property type="project" value="UniProtKB-KW"/>
</dbReference>
<dbReference type="AlphaFoldDB" id="A0A9P4XUJ7"/>
<reference evidence="2" key="1">
    <citation type="journal article" date="2020" name="Phytopathology">
        <title>Genome sequence of the chestnut blight fungus Cryphonectria parasitica EP155: A fundamental resource for an archetypical invasive plant pathogen.</title>
        <authorList>
            <person name="Crouch J.A."/>
            <person name="Dawe A."/>
            <person name="Aerts A."/>
            <person name="Barry K."/>
            <person name="Churchill A.C.L."/>
            <person name="Grimwood J."/>
            <person name="Hillman B."/>
            <person name="Milgroom M.G."/>
            <person name="Pangilinan J."/>
            <person name="Smith M."/>
            <person name="Salamov A."/>
            <person name="Schmutz J."/>
            <person name="Yadav J."/>
            <person name="Grigoriev I.V."/>
            <person name="Nuss D."/>
        </authorList>
    </citation>
    <scope>NUCLEOTIDE SEQUENCE</scope>
    <source>
        <strain evidence="2">EP155</strain>
    </source>
</reference>
<sequence length="427" mass="47095">MNTGHVLLHRNSDDVAGNDTKLDVTIYNGRTNQLYAYVTALDPDNGAYYVLYNGSDSSFFWKVKPDGNTSVPYYYTLEDTNYEIQLPPGENTSLFLPSYAASGRIYVAEEQLAFGTVGGGPNSGFVQPSVSNPGLSEYNISFSFMEFTYLEGNFYADISSVDSVSVPLGIRVVSETGLTTTVYGLIPNATESVCEGLEKQTLNDQYNWSKLCVRAGDKLIRVLSPSQYLAMNPTDNLSTYYDVYIEEVWETFTTVDLRIDTQDSSSSDPDGLSVENSTVVTCNISADEQLVCRRGNNDYIFGKPTTVQVFGCTQELGSPFHVNGSNIDRTQAEIVPRLCAAFQRSTLLIFHGQLQPNANVTAEQYYKVKHTNHYARLVHENQYGGMGYAFPYDDTNPTGSDLDNATANAAGVIRDSNPKLLYLVVGK</sequence>
<proteinExistence type="predicted"/>
<dbReference type="PANTHER" id="PTHR38165:SF1">
    <property type="entry name" value="GLUCANASE B"/>
    <property type="match status" value="1"/>
</dbReference>